<reference evidence="3" key="1">
    <citation type="submission" date="2014-09" db="EMBL/GenBank/DDBJ databases">
        <authorList>
            <person name="Magalhaes I.L.F."/>
            <person name="Oliveira U."/>
            <person name="Santos F.R."/>
            <person name="Vidigal T.H.D.A."/>
            <person name="Brescovit A.D."/>
            <person name="Santos A.J."/>
        </authorList>
    </citation>
    <scope>NUCLEOTIDE SEQUENCE</scope>
    <source>
        <tissue evidence="3">Shoot tissue taken approximately 20 cm above the soil surface</tissue>
    </source>
</reference>
<evidence type="ECO:0000313" key="3">
    <source>
        <dbReference type="EMBL" id="JAD48775.1"/>
    </source>
</evidence>
<sequence length="197" mass="19927">MAIAAPAAAGFALFVSVLAVQLLPFLGHPRTTTAAQASPLNGAVLQVLLPLAVMETLFAAVAFHRRRPDHIAFSAAAGDRRLSELVAFLLCAAAGILEFFLFVQREGGGEAVGAQQARALGLTSARALPAAAAATFFLGMSLIFVHVCAGGVGGGGGAVAGDDDAPAPEPVVWVLAEMTVDAAAALVCLMAMALYTL</sequence>
<organism evidence="3">
    <name type="scientific">Arundo donax</name>
    <name type="common">Giant reed</name>
    <name type="synonym">Donax arundinaceus</name>
    <dbReference type="NCBI Taxonomy" id="35708"/>
    <lineage>
        <taxon>Eukaryota</taxon>
        <taxon>Viridiplantae</taxon>
        <taxon>Streptophyta</taxon>
        <taxon>Embryophyta</taxon>
        <taxon>Tracheophyta</taxon>
        <taxon>Spermatophyta</taxon>
        <taxon>Magnoliopsida</taxon>
        <taxon>Liliopsida</taxon>
        <taxon>Poales</taxon>
        <taxon>Poaceae</taxon>
        <taxon>PACMAD clade</taxon>
        <taxon>Arundinoideae</taxon>
        <taxon>Arundineae</taxon>
        <taxon>Arundo</taxon>
    </lineage>
</organism>
<feature type="chain" id="PRO_5002060246" evidence="2">
    <location>
        <begin position="20"/>
        <end position="197"/>
    </location>
</feature>
<evidence type="ECO:0000256" key="2">
    <source>
        <dbReference type="SAM" id="SignalP"/>
    </source>
</evidence>
<keyword evidence="1" id="KW-0472">Membrane</keyword>
<keyword evidence="1" id="KW-0812">Transmembrane</keyword>
<proteinExistence type="predicted"/>
<feature type="transmembrane region" description="Helical" evidence="1">
    <location>
        <begin position="130"/>
        <end position="159"/>
    </location>
</feature>
<dbReference type="EMBL" id="GBRH01249120">
    <property type="protein sequence ID" value="JAD48775.1"/>
    <property type="molecule type" value="Transcribed_RNA"/>
</dbReference>
<keyword evidence="1" id="KW-1133">Transmembrane helix</keyword>
<evidence type="ECO:0000256" key="1">
    <source>
        <dbReference type="SAM" id="Phobius"/>
    </source>
</evidence>
<protein>
    <submittedName>
        <fullName evidence="3">Uncharacterized protein</fullName>
    </submittedName>
</protein>
<dbReference type="AlphaFoldDB" id="A0A0A9AIK4"/>
<feature type="transmembrane region" description="Helical" evidence="1">
    <location>
        <begin position="171"/>
        <end position="195"/>
    </location>
</feature>
<feature type="signal peptide" evidence="2">
    <location>
        <begin position="1"/>
        <end position="19"/>
    </location>
</feature>
<accession>A0A0A9AIK4</accession>
<reference evidence="3" key="2">
    <citation type="journal article" date="2015" name="Data Brief">
        <title>Shoot transcriptome of the giant reed, Arundo donax.</title>
        <authorList>
            <person name="Barrero R.A."/>
            <person name="Guerrero F.D."/>
            <person name="Moolhuijzen P."/>
            <person name="Goolsby J.A."/>
            <person name="Tidwell J."/>
            <person name="Bellgard S.E."/>
            <person name="Bellgard M.I."/>
        </authorList>
    </citation>
    <scope>NUCLEOTIDE SEQUENCE</scope>
    <source>
        <tissue evidence="3">Shoot tissue taken approximately 20 cm above the soil surface</tissue>
    </source>
</reference>
<feature type="transmembrane region" description="Helical" evidence="1">
    <location>
        <begin position="43"/>
        <end position="64"/>
    </location>
</feature>
<feature type="transmembrane region" description="Helical" evidence="1">
    <location>
        <begin position="85"/>
        <end position="103"/>
    </location>
</feature>
<name>A0A0A9AIK4_ARUDO</name>
<keyword evidence="2" id="KW-0732">Signal</keyword>